<organism evidence="3 4">
    <name type="scientific">Polaromonas vacuolata</name>
    <dbReference type="NCBI Taxonomy" id="37448"/>
    <lineage>
        <taxon>Bacteria</taxon>
        <taxon>Pseudomonadati</taxon>
        <taxon>Pseudomonadota</taxon>
        <taxon>Betaproteobacteria</taxon>
        <taxon>Burkholderiales</taxon>
        <taxon>Comamonadaceae</taxon>
        <taxon>Polaromonas</taxon>
    </lineage>
</organism>
<accession>A0A6H2H558</accession>
<keyword evidence="2" id="KW-0472">Membrane</keyword>
<feature type="region of interest" description="Disordered" evidence="1">
    <location>
        <begin position="101"/>
        <end position="124"/>
    </location>
</feature>
<feature type="compositionally biased region" description="Basic and acidic residues" evidence="1">
    <location>
        <begin position="109"/>
        <end position="121"/>
    </location>
</feature>
<keyword evidence="2" id="KW-0812">Transmembrane</keyword>
<dbReference type="EMBL" id="CP051461">
    <property type="protein sequence ID" value="QJC54980.1"/>
    <property type="molecule type" value="Genomic_DNA"/>
</dbReference>
<keyword evidence="2" id="KW-1133">Transmembrane helix</keyword>
<dbReference type="KEGG" id="pvac:HC248_00243"/>
<reference evidence="3 4" key="1">
    <citation type="submission" date="2020-04" db="EMBL/GenBank/DDBJ databases">
        <title>Complete genome of a Psychrophilic, Marine, Gas Vacuolate Bacterium Polaromonas vacuolata KCTC 22033T.</title>
        <authorList>
            <person name="Hwang K."/>
            <person name="Kim K.M."/>
        </authorList>
    </citation>
    <scope>NUCLEOTIDE SEQUENCE [LARGE SCALE GENOMIC DNA]</scope>
    <source>
        <strain evidence="3 4">KCTC 22033</strain>
    </source>
</reference>
<gene>
    <name evidence="3" type="ORF">HC248_00243</name>
</gene>
<evidence type="ECO:0000256" key="1">
    <source>
        <dbReference type="SAM" id="MobiDB-lite"/>
    </source>
</evidence>
<name>A0A6H2H558_9BURK</name>
<dbReference type="RefSeq" id="WP_168920906.1">
    <property type="nucleotide sequence ID" value="NZ_CP051461.1"/>
</dbReference>
<evidence type="ECO:0000256" key="2">
    <source>
        <dbReference type="SAM" id="Phobius"/>
    </source>
</evidence>
<feature type="transmembrane region" description="Helical" evidence="2">
    <location>
        <begin position="212"/>
        <end position="230"/>
    </location>
</feature>
<feature type="transmembrane region" description="Helical" evidence="2">
    <location>
        <begin position="164"/>
        <end position="192"/>
    </location>
</feature>
<protein>
    <submittedName>
        <fullName evidence="3">Uncharacterized protein</fullName>
    </submittedName>
</protein>
<evidence type="ECO:0000313" key="4">
    <source>
        <dbReference type="Proteomes" id="UP000502041"/>
    </source>
</evidence>
<dbReference type="AlphaFoldDB" id="A0A6H2H558"/>
<dbReference type="Proteomes" id="UP000502041">
    <property type="component" value="Chromosome"/>
</dbReference>
<sequence>MNPIYLSQTAPAAPFYSRAAIHTPHASKPASPVAAGSTPEAAQALEALMLIRRYFDGEPLDWQEQETLTQLLRPQAEHSVQLHMPSPELKAHAEQHEQLWQTRQVNHQPESKPKPKPEPEPISRCQSLGNALRVSLPRSLAFGSFRYLSALSALGLSNKLMAGFALGGSAALLTGAAATGLVVVAGLAFGPAVGDLVYPHAANALERSKRFALSYAPMTLTGLTLLAVALRNPTAVPSASPALKILAAAAASPVGNLMRDTLLQLSSGAIARPVPACRDTGQPLKLSAQQASELNTRKYGLNVAGYMLLGALQYYWLAESLERLGGRSNNQAQSTVSDDQSLGSNMVALTAALITAAGELVSNLSLVYAATEKGHAIAYQPGQWWVEKQVLENGQLKQISVCALQDKLSNLSDTYKLISDNTGMRNAFSSIALAMNVATDYALPAEPTRDAVRSLPPHPAASVPATISIPVESQAHRQWEYLRDSLKLIPSSERGLRELRSLLVENGQKNQLTLGALRRPFTPYVQRMLENSGVDMAQFTGQLAQHLGAIQLSATYGRVGAQFEYEYRDLTESHFRTRSSV</sequence>
<evidence type="ECO:0000313" key="3">
    <source>
        <dbReference type="EMBL" id="QJC54980.1"/>
    </source>
</evidence>
<proteinExistence type="predicted"/>
<keyword evidence="4" id="KW-1185">Reference proteome</keyword>